<evidence type="ECO:0000313" key="3">
    <source>
        <dbReference type="Proteomes" id="UP001189429"/>
    </source>
</evidence>
<feature type="non-terminal residue" evidence="2">
    <location>
        <position position="312"/>
    </location>
</feature>
<name>A0ABN9X3M3_9DINO</name>
<dbReference type="Proteomes" id="UP001189429">
    <property type="component" value="Unassembled WGS sequence"/>
</dbReference>
<comment type="caution">
    <text evidence="2">The sequence shown here is derived from an EMBL/GenBank/DDBJ whole genome shotgun (WGS) entry which is preliminary data.</text>
</comment>
<feature type="compositionally biased region" description="Basic and acidic residues" evidence="1">
    <location>
        <begin position="257"/>
        <end position="267"/>
    </location>
</feature>
<feature type="region of interest" description="Disordered" evidence="1">
    <location>
        <begin position="253"/>
        <end position="312"/>
    </location>
</feature>
<proteinExistence type="predicted"/>
<feature type="compositionally biased region" description="Low complexity" evidence="1">
    <location>
        <begin position="299"/>
        <end position="312"/>
    </location>
</feature>
<protein>
    <submittedName>
        <fullName evidence="2">Uncharacterized protein</fullName>
    </submittedName>
</protein>
<evidence type="ECO:0000313" key="2">
    <source>
        <dbReference type="EMBL" id="CAK0893931.1"/>
    </source>
</evidence>
<dbReference type="EMBL" id="CAUYUJ010019829">
    <property type="protein sequence ID" value="CAK0893931.1"/>
    <property type="molecule type" value="Genomic_DNA"/>
</dbReference>
<organism evidence="2 3">
    <name type="scientific">Prorocentrum cordatum</name>
    <dbReference type="NCBI Taxonomy" id="2364126"/>
    <lineage>
        <taxon>Eukaryota</taxon>
        <taxon>Sar</taxon>
        <taxon>Alveolata</taxon>
        <taxon>Dinophyceae</taxon>
        <taxon>Prorocentrales</taxon>
        <taxon>Prorocentraceae</taxon>
        <taxon>Prorocentrum</taxon>
    </lineage>
</organism>
<feature type="non-terminal residue" evidence="2">
    <location>
        <position position="1"/>
    </location>
</feature>
<feature type="compositionally biased region" description="Polar residues" evidence="1">
    <location>
        <begin position="194"/>
        <end position="205"/>
    </location>
</feature>
<sequence length="312" mass="32338">LEARGGITAEGEGGLAGGGPRAVRCAPFAAPPRLRAAVSLFAPAAAAAEGKWIAARVLEAHADGSCNLDCKPDAPASRIRRPEHAGGSLEGGYDVGDAVEYFGATQGKWIPAKVLRVNGNGTWDLDCKPNVRQDKIRRLLAIDAAYAEGDAVEYYGATQGRWVPAKVLKVNPEGTFDLDCKPNVAPGRIRPVAGTSTSSIGSPRTSLAGPPTTAGSLPSLPASPRGSHAGDSERVGDTVEYFSSSMKKWIPAKVTKTHPDGTYDLDCKPNVPPDKVRRRAPDPRPRPSSGGGPPPPTAPGDGAAEPAYAPGE</sequence>
<keyword evidence="3" id="KW-1185">Reference proteome</keyword>
<reference evidence="2" key="1">
    <citation type="submission" date="2023-10" db="EMBL/GenBank/DDBJ databases">
        <authorList>
            <person name="Chen Y."/>
            <person name="Shah S."/>
            <person name="Dougan E. K."/>
            <person name="Thang M."/>
            <person name="Chan C."/>
        </authorList>
    </citation>
    <scope>NUCLEOTIDE SEQUENCE [LARGE SCALE GENOMIC DNA]</scope>
</reference>
<evidence type="ECO:0000256" key="1">
    <source>
        <dbReference type="SAM" id="MobiDB-lite"/>
    </source>
</evidence>
<feature type="region of interest" description="Disordered" evidence="1">
    <location>
        <begin position="179"/>
        <end position="234"/>
    </location>
</feature>
<gene>
    <name evidence="2" type="ORF">PCOR1329_LOCUS73132</name>
</gene>
<accession>A0ABN9X3M3</accession>